<evidence type="ECO:0000256" key="10">
    <source>
        <dbReference type="ARBA" id="ARBA00034629"/>
    </source>
</evidence>
<keyword evidence="4" id="KW-0963">Cytoplasm</keyword>
<evidence type="ECO:0000256" key="2">
    <source>
        <dbReference type="ARBA" id="ARBA00005609"/>
    </source>
</evidence>
<evidence type="ECO:0000259" key="11">
    <source>
        <dbReference type="Pfam" id="PF18086"/>
    </source>
</evidence>
<protein>
    <recommendedName>
        <fullName evidence="3">diphosphoinositol-pentakisphosphate 1-kinase</fullName>
        <ecNumber evidence="3">2.7.4.24</ecNumber>
    </recommendedName>
</protein>
<name>A0A4P9YY77_9FUNG</name>
<comment type="subcellular location">
    <subcellularLocation>
        <location evidence="1">Cytoplasm</location>
    </subcellularLocation>
</comment>
<keyword evidence="13" id="KW-1185">Reference proteome</keyword>
<dbReference type="Gene3D" id="3.40.50.11950">
    <property type="match status" value="1"/>
</dbReference>
<evidence type="ECO:0000256" key="4">
    <source>
        <dbReference type="ARBA" id="ARBA00022490"/>
    </source>
</evidence>
<evidence type="ECO:0000256" key="7">
    <source>
        <dbReference type="ARBA" id="ARBA00022777"/>
    </source>
</evidence>
<keyword evidence="5" id="KW-0808">Transferase</keyword>
<gene>
    <name evidence="12" type="ORF">SYNPS1DRAFT_6820</name>
</gene>
<evidence type="ECO:0000256" key="5">
    <source>
        <dbReference type="ARBA" id="ARBA00022679"/>
    </source>
</evidence>
<comment type="catalytic activity">
    <reaction evidence="10">
        <text>1D-myo-inositol hexakisphosphate + ATP = 1-diphospho-1D-myo-inositol 2,3,4,5,6-pentakisphosphate + ADP</text>
        <dbReference type="Rhea" id="RHEA:37459"/>
        <dbReference type="ChEBI" id="CHEBI:30616"/>
        <dbReference type="ChEBI" id="CHEBI:58130"/>
        <dbReference type="ChEBI" id="CHEBI:74946"/>
        <dbReference type="ChEBI" id="CHEBI:456216"/>
        <dbReference type="EC" id="2.7.4.24"/>
    </reaction>
    <physiologicalReaction direction="left-to-right" evidence="10">
        <dbReference type="Rhea" id="RHEA:37460"/>
    </physiologicalReaction>
</comment>
<feature type="non-terminal residue" evidence="12">
    <location>
        <position position="1"/>
    </location>
</feature>
<dbReference type="Pfam" id="PF18086">
    <property type="entry name" value="PPIP5K2_N"/>
    <property type="match status" value="1"/>
</dbReference>
<dbReference type="FunFam" id="3.40.50.11950:FF:000002">
    <property type="entry name" value="Inositol hexakisphosphate and diphosphoinositol-pentakisphosphate kinase"/>
    <property type="match status" value="1"/>
</dbReference>
<keyword evidence="6" id="KW-0547">Nucleotide-binding</keyword>
<sequence>TIGVCAMHKKARSKPMQSILARLCNSGHFDVVYFEESAILHDDVDTWPRCDFLIAFYSTGFPLEKAIAYAERYQPYCVNDLRLQQALFDRRLVLRILDANGIPTPPRIIVARDQGPAATAELADRLRPSPSLPDIETANRDAMGDASGFAQLDDDTIVCDGHVMRKPFVEKPVNGDDHNVCIYYASKEGGGARCLFRKIANKSSEYRADLNRVRTDGSYIYE</sequence>
<dbReference type="InterPro" id="IPR040557">
    <property type="entry name" value="VIP1_N"/>
</dbReference>
<keyword evidence="8" id="KW-0067">ATP-binding</keyword>
<dbReference type="PANTHER" id="PTHR12750">
    <property type="entry name" value="DIPHOSPHOINOSITOL PENTAKISPHOSPHATE KINASE"/>
    <property type="match status" value="1"/>
</dbReference>
<dbReference type="GO" id="GO:0032958">
    <property type="term" value="P:inositol phosphate biosynthetic process"/>
    <property type="evidence" value="ECO:0007669"/>
    <property type="project" value="TreeGrafter"/>
</dbReference>
<dbReference type="GO" id="GO:0005829">
    <property type="term" value="C:cytosol"/>
    <property type="evidence" value="ECO:0007669"/>
    <property type="project" value="TreeGrafter"/>
</dbReference>
<evidence type="ECO:0000256" key="1">
    <source>
        <dbReference type="ARBA" id="ARBA00004496"/>
    </source>
</evidence>
<dbReference type="AlphaFoldDB" id="A0A4P9YY77"/>
<evidence type="ECO:0000256" key="3">
    <source>
        <dbReference type="ARBA" id="ARBA00012893"/>
    </source>
</evidence>
<reference evidence="13" key="1">
    <citation type="journal article" date="2018" name="Nat. Microbiol.">
        <title>Leveraging single-cell genomics to expand the fungal tree of life.</title>
        <authorList>
            <person name="Ahrendt S.R."/>
            <person name="Quandt C.A."/>
            <person name="Ciobanu D."/>
            <person name="Clum A."/>
            <person name="Salamov A."/>
            <person name="Andreopoulos B."/>
            <person name="Cheng J.F."/>
            <person name="Woyke T."/>
            <person name="Pelin A."/>
            <person name="Henrissat B."/>
            <person name="Reynolds N.K."/>
            <person name="Benny G.L."/>
            <person name="Smith M.E."/>
            <person name="James T.Y."/>
            <person name="Grigoriev I.V."/>
        </authorList>
    </citation>
    <scope>NUCLEOTIDE SEQUENCE [LARGE SCALE GENOMIC DNA]</scope>
    <source>
        <strain evidence="13">Benny S71-1</strain>
    </source>
</reference>
<dbReference type="PANTHER" id="PTHR12750:SF9">
    <property type="entry name" value="INOSITOL HEXAKISPHOSPHATE AND DIPHOSPHOINOSITOL-PENTAKISPHOSPHATE KINASE"/>
    <property type="match status" value="1"/>
</dbReference>
<accession>A0A4P9YY77</accession>
<evidence type="ECO:0000256" key="6">
    <source>
        <dbReference type="ARBA" id="ARBA00022741"/>
    </source>
</evidence>
<dbReference type="GO" id="GO:0000828">
    <property type="term" value="F:inositol hexakisphosphate kinase activity"/>
    <property type="evidence" value="ECO:0007669"/>
    <property type="project" value="TreeGrafter"/>
</dbReference>
<comment type="similarity">
    <text evidence="2">Belongs to the histidine acid phosphatase family. VIP1 subfamily.</text>
</comment>
<dbReference type="OrthoDB" id="18042at2759"/>
<organism evidence="12 13">
    <name type="scientific">Syncephalis pseudoplumigaleata</name>
    <dbReference type="NCBI Taxonomy" id="1712513"/>
    <lineage>
        <taxon>Eukaryota</taxon>
        <taxon>Fungi</taxon>
        <taxon>Fungi incertae sedis</taxon>
        <taxon>Zoopagomycota</taxon>
        <taxon>Zoopagomycotina</taxon>
        <taxon>Zoopagomycetes</taxon>
        <taxon>Zoopagales</taxon>
        <taxon>Piptocephalidaceae</taxon>
        <taxon>Syncephalis</taxon>
    </lineage>
</organism>
<dbReference type="GO" id="GO:0033857">
    <property type="term" value="F:5-diphosphoinositol pentakisphosphate 1-kinase activity"/>
    <property type="evidence" value="ECO:0007669"/>
    <property type="project" value="TreeGrafter"/>
</dbReference>
<feature type="non-terminal residue" evidence="12">
    <location>
        <position position="222"/>
    </location>
</feature>
<dbReference type="GO" id="GO:0006020">
    <property type="term" value="P:inositol metabolic process"/>
    <property type="evidence" value="ECO:0007669"/>
    <property type="project" value="TreeGrafter"/>
</dbReference>
<proteinExistence type="inferred from homology"/>
<feature type="domain" description="VIP1 N-terminal" evidence="11">
    <location>
        <begin position="1"/>
        <end position="89"/>
    </location>
</feature>
<dbReference type="EMBL" id="KZ989934">
    <property type="protein sequence ID" value="RKP24994.1"/>
    <property type="molecule type" value="Genomic_DNA"/>
</dbReference>
<evidence type="ECO:0000313" key="13">
    <source>
        <dbReference type="Proteomes" id="UP000278143"/>
    </source>
</evidence>
<keyword evidence="7" id="KW-0418">Kinase</keyword>
<dbReference type="Proteomes" id="UP000278143">
    <property type="component" value="Unassembled WGS sequence"/>
</dbReference>
<evidence type="ECO:0000313" key="12">
    <source>
        <dbReference type="EMBL" id="RKP24994.1"/>
    </source>
</evidence>
<dbReference type="GO" id="GO:0005524">
    <property type="term" value="F:ATP binding"/>
    <property type="evidence" value="ECO:0007669"/>
    <property type="project" value="UniProtKB-KW"/>
</dbReference>
<dbReference type="EC" id="2.7.4.24" evidence="3"/>
<evidence type="ECO:0000256" key="8">
    <source>
        <dbReference type="ARBA" id="ARBA00022840"/>
    </source>
</evidence>
<dbReference type="InterPro" id="IPR037446">
    <property type="entry name" value="His_Pase_VIP1"/>
</dbReference>
<evidence type="ECO:0000256" key="9">
    <source>
        <dbReference type="ARBA" id="ARBA00033696"/>
    </source>
</evidence>
<comment type="catalytic activity">
    <reaction evidence="9">
        <text>5-diphospho-1D-myo-inositol 1,2,3,4,6-pentakisphosphate + ATP + H(+) = 1,5-bis(diphospho)-1D-myo-inositol 2,3,4,6-tetrakisphosphate + ADP</text>
        <dbReference type="Rhea" id="RHEA:10276"/>
        <dbReference type="ChEBI" id="CHEBI:15378"/>
        <dbReference type="ChEBI" id="CHEBI:30616"/>
        <dbReference type="ChEBI" id="CHEBI:58628"/>
        <dbReference type="ChEBI" id="CHEBI:77983"/>
        <dbReference type="ChEBI" id="CHEBI:456216"/>
        <dbReference type="EC" id="2.7.4.24"/>
    </reaction>
    <physiologicalReaction direction="left-to-right" evidence="9">
        <dbReference type="Rhea" id="RHEA:10277"/>
    </physiologicalReaction>
</comment>